<keyword evidence="7" id="KW-0170">Cobalt</keyword>
<feature type="domain" description="3-dehydroquinate synthase N-terminal" evidence="8">
    <location>
        <begin position="94"/>
        <end position="205"/>
    </location>
</feature>
<keyword evidence="11" id="KW-1185">Reference proteome</keyword>
<dbReference type="PANTHER" id="PTHR43622:SF3">
    <property type="entry name" value="2-EPI-5-EPI-VALIOLONE SYNTHASE"/>
    <property type="match status" value="1"/>
</dbReference>
<evidence type="ECO:0000256" key="6">
    <source>
        <dbReference type="ARBA" id="ARBA00023239"/>
    </source>
</evidence>
<evidence type="ECO:0000256" key="1">
    <source>
        <dbReference type="ARBA" id="ARBA00001911"/>
    </source>
</evidence>
<dbReference type="Pfam" id="PF01761">
    <property type="entry name" value="DHQ_synthase"/>
    <property type="match status" value="1"/>
</dbReference>
<feature type="domain" description="3-dehydroquinate synthase C-terminal" evidence="9">
    <location>
        <begin position="207"/>
        <end position="347"/>
    </location>
</feature>
<protein>
    <submittedName>
        <fullName evidence="10">Iron-containing alcohol dehydrogenase</fullName>
    </submittedName>
</protein>
<evidence type="ECO:0000259" key="8">
    <source>
        <dbReference type="Pfam" id="PF01761"/>
    </source>
</evidence>
<dbReference type="EMBL" id="WWEU01000002">
    <property type="protein sequence ID" value="MYM59302.1"/>
    <property type="molecule type" value="Genomic_DNA"/>
</dbReference>
<dbReference type="Gene3D" id="1.20.1090.10">
    <property type="entry name" value="Dehydroquinate synthase-like - alpha domain"/>
    <property type="match status" value="1"/>
</dbReference>
<reference evidence="10 11" key="1">
    <citation type="submission" date="2020-01" db="EMBL/GenBank/DDBJ databases">
        <title>Draft Genome Sequence of Vibrio sp. strain OCN044, Isolated from a Healthy Coral at Palmyra Atoll.</title>
        <authorList>
            <person name="Videau P."/>
            <person name="Loughran R."/>
            <person name="Esquivel A."/>
            <person name="Deadmond M."/>
            <person name="Paddock B.E."/>
            <person name="Saw J.H."/>
            <person name="Ushijima B."/>
        </authorList>
    </citation>
    <scope>NUCLEOTIDE SEQUENCE [LARGE SCALE GENOMIC DNA]</scope>
    <source>
        <strain evidence="10 11">OCN044</strain>
    </source>
</reference>
<dbReference type="Gene3D" id="3.40.50.1970">
    <property type="match status" value="1"/>
</dbReference>
<proteinExistence type="predicted"/>
<evidence type="ECO:0000256" key="5">
    <source>
        <dbReference type="ARBA" id="ARBA00023027"/>
    </source>
</evidence>
<comment type="cofactor">
    <cofactor evidence="2">
        <name>Co(2+)</name>
        <dbReference type="ChEBI" id="CHEBI:48828"/>
    </cofactor>
</comment>
<evidence type="ECO:0000313" key="11">
    <source>
        <dbReference type="Proteomes" id="UP000478571"/>
    </source>
</evidence>
<dbReference type="CDD" id="cd08199">
    <property type="entry name" value="EEVS"/>
    <property type="match status" value="1"/>
</dbReference>
<keyword evidence="4" id="KW-0547">Nucleotide-binding</keyword>
<dbReference type="PIRSF" id="PIRSF001455">
    <property type="entry name" value="DHQ_synth"/>
    <property type="match status" value="1"/>
</dbReference>
<sequence>MRKIDCFSIEEQEIHPLVEFSFLSRTVKEHSYKIMESLGLFDISNTTINDQCFGIKEEKKRCFLVIDHNVYSIYGYSITNYFKFYNIDFGIKVLTVSEKNKTIENVLELAKEIDEFNLSRRNEPIIAIGGGVLTDICSLTANLYRRSTECIKIPTTLMGQIDAAIGVKTGINFNGNKNRLGTYYSSGKVLIDRTFLQSLDDRSFNNGLAEILKMALVKEPFLFELLEKHKFVICKDRMLGKQDYSTIIQLSIKSMLEELAPNLWEDSLERVVDFGHTFSPVLEMKAVEDLYHGEAVSIDMAYSVLLAYEKKLISKEDLDRALNLFEALSLPTDHEFCTPELFTTALNDACMHRAGKQNFPLPITIGKSIFSNDITSDEIARVVDKMKSLSVESVCN</sequence>
<gene>
    <name evidence="10" type="ORF">GTG28_08700</name>
</gene>
<dbReference type="InterPro" id="IPR030960">
    <property type="entry name" value="DHQS/DOIS_N"/>
</dbReference>
<dbReference type="GO" id="GO:0046872">
    <property type="term" value="F:metal ion binding"/>
    <property type="evidence" value="ECO:0007669"/>
    <property type="project" value="UniProtKB-KW"/>
</dbReference>
<evidence type="ECO:0000313" key="10">
    <source>
        <dbReference type="EMBL" id="MYM59302.1"/>
    </source>
</evidence>
<keyword evidence="5" id="KW-0520">NAD</keyword>
<dbReference type="InterPro" id="IPR035872">
    <property type="entry name" value="EEVS-like"/>
</dbReference>
<dbReference type="GO" id="GO:0003856">
    <property type="term" value="F:3-dehydroquinate synthase activity"/>
    <property type="evidence" value="ECO:0007669"/>
    <property type="project" value="TreeGrafter"/>
</dbReference>
<evidence type="ECO:0000256" key="2">
    <source>
        <dbReference type="ARBA" id="ARBA00001941"/>
    </source>
</evidence>
<organism evidence="10 11">
    <name type="scientific">Vibrio tetraodonis subsp. pristinus</name>
    <dbReference type="NCBI Taxonomy" id="2695891"/>
    <lineage>
        <taxon>Bacteria</taxon>
        <taxon>Pseudomonadati</taxon>
        <taxon>Pseudomonadota</taxon>
        <taxon>Gammaproteobacteria</taxon>
        <taxon>Vibrionales</taxon>
        <taxon>Vibrionaceae</taxon>
        <taxon>Vibrio</taxon>
    </lineage>
</organism>
<evidence type="ECO:0000256" key="7">
    <source>
        <dbReference type="ARBA" id="ARBA00023285"/>
    </source>
</evidence>
<dbReference type="GO" id="GO:0017000">
    <property type="term" value="P:antibiotic biosynthetic process"/>
    <property type="evidence" value="ECO:0007669"/>
    <property type="project" value="InterPro"/>
</dbReference>
<accession>A0A6L8M1B0</accession>
<name>A0A6L8M1B0_9VIBR</name>
<dbReference type="InterPro" id="IPR050071">
    <property type="entry name" value="Dehydroquinate_synthase"/>
</dbReference>
<comment type="cofactor">
    <cofactor evidence="1">
        <name>NAD(+)</name>
        <dbReference type="ChEBI" id="CHEBI:57540"/>
    </cofactor>
</comment>
<keyword evidence="3" id="KW-0479">Metal-binding</keyword>
<dbReference type="Proteomes" id="UP000478571">
    <property type="component" value="Unassembled WGS sequence"/>
</dbReference>
<dbReference type="Pfam" id="PF24621">
    <property type="entry name" value="DHQS_C"/>
    <property type="match status" value="1"/>
</dbReference>
<dbReference type="GO" id="GO:0009073">
    <property type="term" value="P:aromatic amino acid family biosynthetic process"/>
    <property type="evidence" value="ECO:0007669"/>
    <property type="project" value="InterPro"/>
</dbReference>
<dbReference type="InterPro" id="IPR056179">
    <property type="entry name" value="DHQS_C"/>
</dbReference>
<dbReference type="AlphaFoldDB" id="A0A6L8M1B0"/>
<keyword evidence="6" id="KW-0456">Lyase</keyword>
<evidence type="ECO:0000256" key="3">
    <source>
        <dbReference type="ARBA" id="ARBA00022723"/>
    </source>
</evidence>
<dbReference type="GO" id="GO:0000166">
    <property type="term" value="F:nucleotide binding"/>
    <property type="evidence" value="ECO:0007669"/>
    <property type="project" value="UniProtKB-KW"/>
</dbReference>
<dbReference type="InterPro" id="IPR030963">
    <property type="entry name" value="DHQ_synth_fam"/>
</dbReference>
<dbReference type="SUPFAM" id="SSF56796">
    <property type="entry name" value="Dehydroquinate synthase-like"/>
    <property type="match status" value="1"/>
</dbReference>
<comment type="caution">
    <text evidence="10">The sequence shown here is derived from an EMBL/GenBank/DDBJ whole genome shotgun (WGS) entry which is preliminary data.</text>
</comment>
<dbReference type="PANTHER" id="PTHR43622">
    <property type="entry name" value="3-DEHYDROQUINATE SYNTHASE"/>
    <property type="match status" value="1"/>
</dbReference>
<evidence type="ECO:0000259" key="9">
    <source>
        <dbReference type="Pfam" id="PF24621"/>
    </source>
</evidence>
<dbReference type="RefSeq" id="WP_160928908.1">
    <property type="nucleotide sequence ID" value="NZ_WWEU01000002.1"/>
</dbReference>
<evidence type="ECO:0000256" key="4">
    <source>
        <dbReference type="ARBA" id="ARBA00022741"/>
    </source>
</evidence>